<evidence type="ECO:0000256" key="14">
    <source>
        <dbReference type="ARBA" id="ARBA00030198"/>
    </source>
</evidence>
<organism evidence="19 20">
    <name type="scientific">Novosphingobium barchaimii LL02</name>
    <dbReference type="NCBI Taxonomy" id="1114963"/>
    <lineage>
        <taxon>Bacteria</taxon>
        <taxon>Pseudomonadati</taxon>
        <taxon>Pseudomonadota</taxon>
        <taxon>Alphaproteobacteria</taxon>
        <taxon>Sphingomonadales</taxon>
        <taxon>Sphingomonadaceae</taxon>
        <taxon>Novosphingobium</taxon>
    </lineage>
</organism>
<dbReference type="InterPro" id="IPR011759">
    <property type="entry name" value="Cyt_c_oxidase_su2_TM_dom"/>
</dbReference>
<dbReference type="PANTHER" id="PTHR22888:SF18">
    <property type="entry name" value="CYTOCHROME BO(3) UBIQUINOL OXIDASE SUBUNIT 2"/>
    <property type="match status" value="1"/>
</dbReference>
<dbReference type="InterPro" id="IPR034227">
    <property type="entry name" value="CuRO_UO_II"/>
</dbReference>
<evidence type="ECO:0000256" key="13">
    <source>
        <dbReference type="ARBA" id="ARBA00023288"/>
    </source>
</evidence>
<gene>
    <name evidence="19" type="ORF">V474_20745</name>
</gene>
<dbReference type="OrthoDB" id="9783445at2"/>
<feature type="transmembrane region" description="Helical" evidence="16">
    <location>
        <begin position="105"/>
        <end position="125"/>
    </location>
</feature>
<evidence type="ECO:0000259" key="17">
    <source>
        <dbReference type="PROSITE" id="PS50857"/>
    </source>
</evidence>
<comment type="subcellular location">
    <subcellularLocation>
        <location evidence="1">Cell membrane</location>
        <topology evidence="1">Multi-pass membrane protein</topology>
    </subcellularLocation>
</comment>
<evidence type="ECO:0000256" key="15">
    <source>
        <dbReference type="SAM" id="MobiDB-lite"/>
    </source>
</evidence>
<feature type="transmembrane region" description="Helical" evidence="16">
    <location>
        <begin position="60"/>
        <end position="84"/>
    </location>
</feature>
<evidence type="ECO:0000256" key="9">
    <source>
        <dbReference type="ARBA" id="ARBA00022989"/>
    </source>
</evidence>
<evidence type="ECO:0000256" key="7">
    <source>
        <dbReference type="ARBA" id="ARBA00022729"/>
    </source>
</evidence>
<keyword evidence="20" id="KW-1185">Reference proteome</keyword>
<evidence type="ECO:0000259" key="18">
    <source>
        <dbReference type="PROSITE" id="PS50999"/>
    </source>
</evidence>
<name>A0A0J7XWB9_9SPHN</name>
<dbReference type="Pfam" id="PF06481">
    <property type="entry name" value="COX_ARM"/>
    <property type="match status" value="1"/>
</dbReference>
<evidence type="ECO:0000256" key="8">
    <source>
        <dbReference type="ARBA" id="ARBA00022982"/>
    </source>
</evidence>
<keyword evidence="4" id="KW-1003">Cell membrane</keyword>
<dbReference type="GO" id="GO:0004129">
    <property type="term" value="F:cytochrome-c oxidase activity"/>
    <property type="evidence" value="ECO:0007669"/>
    <property type="project" value="InterPro"/>
</dbReference>
<evidence type="ECO:0000256" key="2">
    <source>
        <dbReference type="ARBA" id="ARBA00007866"/>
    </source>
</evidence>
<dbReference type="InterPro" id="IPR036257">
    <property type="entry name" value="Cyt_c_oxidase_su2_TM_sf"/>
</dbReference>
<keyword evidence="10" id="KW-0560">Oxidoreductase</keyword>
<dbReference type="CDD" id="cd04212">
    <property type="entry name" value="CuRO_UO_II"/>
    <property type="match status" value="1"/>
</dbReference>
<dbReference type="GO" id="GO:0009486">
    <property type="term" value="F:cytochrome bo3 ubiquinol oxidase activity"/>
    <property type="evidence" value="ECO:0007669"/>
    <property type="project" value="InterPro"/>
</dbReference>
<comment type="similarity">
    <text evidence="2">Belongs to the cytochrome c oxidase subunit 2 family.</text>
</comment>
<dbReference type="EMBL" id="JACU01000005">
    <property type="protein sequence ID" value="KMS55463.1"/>
    <property type="molecule type" value="Genomic_DNA"/>
</dbReference>
<dbReference type="PATRIC" id="fig|1114963.3.peg.2986"/>
<comment type="caution">
    <text evidence="19">The sequence shown here is derived from an EMBL/GenBank/DDBJ whole genome shotgun (WGS) entry which is preliminary data.</text>
</comment>
<dbReference type="NCBIfam" id="TIGR01433">
    <property type="entry name" value="CyoA"/>
    <property type="match status" value="1"/>
</dbReference>
<dbReference type="PANTHER" id="PTHR22888">
    <property type="entry name" value="CYTOCHROME C OXIDASE, SUBUNIT II"/>
    <property type="match status" value="1"/>
</dbReference>
<dbReference type="InterPro" id="IPR010514">
    <property type="entry name" value="COX_ARM"/>
</dbReference>
<dbReference type="PROSITE" id="PS50857">
    <property type="entry name" value="COX2_CUA"/>
    <property type="match status" value="1"/>
</dbReference>
<keyword evidence="3" id="KW-0813">Transport</keyword>
<keyword evidence="8" id="KW-0249">Electron transport</keyword>
<dbReference type="Proteomes" id="UP000052268">
    <property type="component" value="Unassembled WGS sequence"/>
</dbReference>
<dbReference type="Gene3D" id="2.60.40.420">
    <property type="entry name" value="Cupredoxins - blue copper proteins"/>
    <property type="match status" value="1"/>
</dbReference>
<dbReference type="PROSITE" id="PS50999">
    <property type="entry name" value="COX2_TM"/>
    <property type="match status" value="1"/>
</dbReference>
<proteinExistence type="inferred from homology"/>
<dbReference type="InterPro" id="IPR006333">
    <property type="entry name" value="Cyt_o_ubiquinol_oxidase_su2"/>
</dbReference>
<evidence type="ECO:0000256" key="5">
    <source>
        <dbReference type="ARBA" id="ARBA00022660"/>
    </source>
</evidence>
<keyword evidence="7" id="KW-0732">Signal</keyword>
<sequence>MHPPESRLNPPGRPFGPSRFLNQRSFAALGLAGMLTAALSGCNTVVLDPAGDVARQQGDLVIVSVLLMLLIVIPVMAAVVIFAWKYRASNKDAKYEPDWDHSTQLELLIWTAPLLIIICLGAVTWTSTHLLDPYRTIGRIDHETAIAADAKPLEVEVVALDWKWLFIYPEQGIATVNELVVPTGRPLQFKITSSSVMNSFYVPAMAGQIYAMPGMETRLHAVMNKTGVFKGFSANYSGAGFSSMHFAAHSVDDAGFAKWVGDVKASGKQANTGQTADAPLPEAPAAMPLGGNLDRAAYLQLEKPSEKVPVIRFASVDPELYGAIVDMCVEPGKMCSSEMMAIDARGGLGKAGIRNVSMLEYDKNGRQAGTDATATPDAAVRKELAWVRALCRQIPGSAPDGTIKAPTDMRSLNGAGLAAPQSIGLGQEEARAPDSVSRPAHVSLISRN</sequence>
<evidence type="ECO:0000256" key="6">
    <source>
        <dbReference type="ARBA" id="ARBA00022692"/>
    </source>
</evidence>
<dbReference type="GO" id="GO:0005886">
    <property type="term" value="C:plasma membrane"/>
    <property type="evidence" value="ECO:0007669"/>
    <property type="project" value="UniProtKB-SubCell"/>
</dbReference>
<dbReference type="GO" id="GO:0042773">
    <property type="term" value="P:ATP synthesis coupled electron transport"/>
    <property type="evidence" value="ECO:0007669"/>
    <property type="project" value="TreeGrafter"/>
</dbReference>
<evidence type="ECO:0000256" key="4">
    <source>
        <dbReference type="ARBA" id="ARBA00022475"/>
    </source>
</evidence>
<dbReference type="RefSeq" id="WP_082699784.1">
    <property type="nucleotide sequence ID" value="NZ_KQ130454.1"/>
</dbReference>
<keyword evidence="12" id="KW-0564">Palmitate</keyword>
<feature type="domain" description="Cytochrome oxidase subunit II transmembrane region profile" evidence="18">
    <location>
        <begin position="38"/>
        <end position="135"/>
    </location>
</feature>
<evidence type="ECO:0000256" key="3">
    <source>
        <dbReference type="ARBA" id="ARBA00022448"/>
    </source>
</evidence>
<dbReference type="SUPFAM" id="SSF81464">
    <property type="entry name" value="Cytochrome c oxidase subunit II-like, transmembrane region"/>
    <property type="match status" value="1"/>
</dbReference>
<dbReference type="SUPFAM" id="SSF49503">
    <property type="entry name" value="Cupredoxins"/>
    <property type="match status" value="1"/>
</dbReference>
<evidence type="ECO:0000313" key="20">
    <source>
        <dbReference type="Proteomes" id="UP000052268"/>
    </source>
</evidence>
<dbReference type="InterPro" id="IPR045187">
    <property type="entry name" value="CcO_II"/>
</dbReference>
<evidence type="ECO:0000256" key="16">
    <source>
        <dbReference type="SAM" id="Phobius"/>
    </source>
</evidence>
<dbReference type="Gene3D" id="1.10.287.90">
    <property type="match status" value="1"/>
</dbReference>
<feature type="region of interest" description="Disordered" evidence="15">
    <location>
        <begin position="428"/>
        <end position="448"/>
    </location>
</feature>
<accession>A0A0J7XWB9</accession>
<keyword evidence="6 16" id="KW-0812">Transmembrane</keyword>
<dbReference type="AlphaFoldDB" id="A0A0J7XWB9"/>
<feature type="domain" description="Cytochrome oxidase subunit II copper A binding" evidence="17">
    <location>
        <begin position="150"/>
        <end position="262"/>
    </location>
</feature>
<dbReference type="InterPro" id="IPR002429">
    <property type="entry name" value="CcO_II-like_C"/>
</dbReference>
<dbReference type="InterPro" id="IPR008972">
    <property type="entry name" value="Cupredoxin"/>
</dbReference>
<dbReference type="GO" id="GO:0016682">
    <property type="term" value="F:oxidoreductase activity, acting on diphenols and related substances as donors, oxygen as acceptor"/>
    <property type="evidence" value="ECO:0007669"/>
    <property type="project" value="InterPro"/>
</dbReference>
<keyword evidence="9 16" id="KW-1133">Transmembrane helix</keyword>
<dbReference type="Pfam" id="PF00116">
    <property type="entry name" value="COX2"/>
    <property type="match status" value="1"/>
</dbReference>
<keyword evidence="11 16" id="KW-0472">Membrane</keyword>
<dbReference type="GO" id="GO:0005507">
    <property type="term" value="F:copper ion binding"/>
    <property type="evidence" value="ECO:0007669"/>
    <property type="project" value="InterPro"/>
</dbReference>
<evidence type="ECO:0000256" key="1">
    <source>
        <dbReference type="ARBA" id="ARBA00004651"/>
    </source>
</evidence>
<keyword evidence="13" id="KW-0449">Lipoprotein</keyword>
<evidence type="ECO:0000256" key="10">
    <source>
        <dbReference type="ARBA" id="ARBA00023002"/>
    </source>
</evidence>
<evidence type="ECO:0000256" key="12">
    <source>
        <dbReference type="ARBA" id="ARBA00023139"/>
    </source>
</evidence>
<evidence type="ECO:0000313" key="19">
    <source>
        <dbReference type="EMBL" id="KMS55463.1"/>
    </source>
</evidence>
<evidence type="ECO:0000256" key="11">
    <source>
        <dbReference type="ARBA" id="ARBA00023136"/>
    </source>
</evidence>
<keyword evidence="5" id="KW-0679">Respiratory chain</keyword>
<protein>
    <recommendedName>
        <fullName evidence="14">Ubiquinol oxidase polypeptide II</fullName>
    </recommendedName>
</protein>
<reference evidence="19 20" key="1">
    <citation type="journal article" date="2015" name="G3 (Bethesda)">
        <title>Insights into Ongoing Evolution of the Hexachlorocyclohexane Catabolic Pathway from Comparative Genomics of Ten Sphingomonadaceae Strains.</title>
        <authorList>
            <person name="Pearce S.L."/>
            <person name="Oakeshott J.G."/>
            <person name="Pandey G."/>
        </authorList>
    </citation>
    <scope>NUCLEOTIDE SEQUENCE [LARGE SCALE GENOMIC DNA]</scope>
    <source>
        <strain evidence="19 20">LL02</strain>
    </source>
</reference>